<dbReference type="Proteomes" id="UP001279734">
    <property type="component" value="Unassembled WGS sequence"/>
</dbReference>
<dbReference type="AlphaFoldDB" id="A0AAD3XGX0"/>
<keyword evidence="2" id="KW-1185">Reference proteome</keyword>
<name>A0AAD3XGX0_NEPGR</name>
<proteinExistence type="predicted"/>
<organism evidence="1 2">
    <name type="scientific">Nepenthes gracilis</name>
    <name type="common">Slender pitcher plant</name>
    <dbReference type="NCBI Taxonomy" id="150966"/>
    <lineage>
        <taxon>Eukaryota</taxon>
        <taxon>Viridiplantae</taxon>
        <taxon>Streptophyta</taxon>
        <taxon>Embryophyta</taxon>
        <taxon>Tracheophyta</taxon>
        <taxon>Spermatophyta</taxon>
        <taxon>Magnoliopsida</taxon>
        <taxon>eudicotyledons</taxon>
        <taxon>Gunneridae</taxon>
        <taxon>Pentapetalae</taxon>
        <taxon>Caryophyllales</taxon>
        <taxon>Nepenthaceae</taxon>
        <taxon>Nepenthes</taxon>
    </lineage>
</organism>
<reference evidence="1" key="1">
    <citation type="submission" date="2023-05" db="EMBL/GenBank/DDBJ databases">
        <title>Nepenthes gracilis genome sequencing.</title>
        <authorList>
            <person name="Fukushima K."/>
        </authorList>
    </citation>
    <scope>NUCLEOTIDE SEQUENCE</scope>
    <source>
        <strain evidence="1">SING2019-196</strain>
    </source>
</reference>
<evidence type="ECO:0000313" key="1">
    <source>
        <dbReference type="EMBL" id="GMH04078.1"/>
    </source>
</evidence>
<accession>A0AAD3XGX0</accession>
<sequence length="105" mass="12044">MSLFPTSADQSNELSFALFFSADFNQTAGVDNSQTLSRYHETGKQRLTNDDASHESQLSVYFILQQINQTSSLLLCFSLRPLIEQLVFITVERFRETMRQENRGS</sequence>
<evidence type="ECO:0000313" key="2">
    <source>
        <dbReference type="Proteomes" id="UP001279734"/>
    </source>
</evidence>
<comment type="caution">
    <text evidence="1">The sequence shown here is derived from an EMBL/GenBank/DDBJ whole genome shotgun (WGS) entry which is preliminary data.</text>
</comment>
<dbReference type="EMBL" id="BSYO01000004">
    <property type="protein sequence ID" value="GMH04078.1"/>
    <property type="molecule type" value="Genomic_DNA"/>
</dbReference>
<protein>
    <submittedName>
        <fullName evidence="1">Uncharacterized protein</fullName>
    </submittedName>
</protein>
<gene>
    <name evidence="1" type="ORF">Nepgr_005917</name>
</gene>